<feature type="region of interest" description="Disordered" evidence="1">
    <location>
        <begin position="1"/>
        <end position="73"/>
    </location>
</feature>
<dbReference type="AlphaFoldDB" id="A0A822D8E6"/>
<protein>
    <submittedName>
        <fullName evidence="3">Uncharacterized protein</fullName>
    </submittedName>
</protein>
<dbReference type="Proteomes" id="UP000663848">
    <property type="component" value="Unassembled WGS sequence"/>
</dbReference>
<proteinExistence type="predicted"/>
<feature type="compositionally biased region" description="Low complexity" evidence="1">
    <location>
        <begin position="8"/>
        <end position="24"/>
    </location>
</feature>
<comment type="caution">
    <text evidence="3">The sequence shown here is derived from an EMBL/GenBank/DDBJ whole genome shotgun (WGS) entry which is preliminary data.</text>
</comment>
<feature type="compositionally biased region" description="Polar residues" evidence="1">
    <location>
        <begin position="49"/>
        <end position="60"/>
    </location>
</feature>
<accession>A0A822D8E6</accession>
<evidence type="ECO:0000313" key="5">
    <source>
        <dbReference type="Proteomes" id="UP000663873"/>
    </source>
</evidence>
<name>A0A822D8E6_9BILA</name>
<organism evidence="3 4">
    <name type="scientific">Rotaria socialis</name>
    <dbReference type="NCBI Taxonomy" id="392032"/>
    <lineage>
        <taxon>Eukaryota</taxon>
        <taxon>Metazoa</taxon>
        <taxon>Spiralia</taxon>
        <taxon>Gnathifera</taxon>
        <taxon>Rotifera</taxon>
        <taxon>Eurotatoria</taxon>
        <taxon>Bdelloidea</taxon>
        <taxon>Philodinida</taxon>
        <taxon>Philodinidae</taxon>
        <taxon>Rotaria</taxon>
    </lineage>
</organism>
<sequence>SLLKRKAASSSSSASDSDDAAPPATKKQPPSTPTKVNGKLVIRKPTALTPASISTIKKQVSSSDSDSSDDNKL</sequence>
<keyword evidence="5" id="KW-1185">Reference proteome</keyword>
<dbReference type="EMBL" id="CAJOBR010057656">
    <property type="protein sequence ID" value="CAF5065391.1"/>
    <property type="molecule type" value="Genomic_DNA"/>
</dbReference>
<evidence type="ECO:0000313" key="3">
    <source>
        <dbReference type="EMBL" id="CAF5065391.1"/>
    </source>
</evidence>
<evidence type="ECO:0000313" key="4">
    <source>
        <dbReference type="Proteomes" id="UP000663848"/>
    </source>
</evidence>
<evidence type="ECO:0000256" key="1">
    <source>
        <dbReference type="SAM" id="MobiDB-lite"/>
    </source>
</evidence>
<gene>
    <name evidence="3" type="ORF">QYT958_LOCUS42914</name>
    <name evidence="2" type="ORF">UJA718_LOCUS44279</name>
</gene>
<reference evidence="3" key="1">
    <citation type="submission" date="2021-02" db="EMBL/GenBank/DDBJ databases">
        <authorList>
            <person name="Nowell W R."/>
        </authorList>
    </citation>
    <scope>NUCLEOTIDE SEQUENCE</scope>
</reference>
<evidence type="ECO:0000313" key="2">
    <source>
        <dbReference type="EMBL" id="CAF4870905.1"/>
    </source>
</evidence>
<dbReference type="Proteomes" id="UP000663873">
    <property type="component" value="Unassembled WGS sequence"/>
</dbReference>
<dbReference type="EMBL" id="CAJOBP010067324">
    <property type="protein sequence ID" value="CAF4870905.1"/>
    <property type="molecule type" value="Genomic_DNA"/>
</dbReference>
<feature type="non-terminal residue" evidence="3">
    <location>
        <position position="1"/>
    </location>
</feature>
<feature type="non-terminal residue" evidence="3">
    <location>
        <position position="73"/>
    </location>
</feature>